<organism evidence="1 2">
    <name type="scientific">Vespula maculifrons</name>
    <name type="common">Eastern yellow jacket</name>
    <name type="synonym">Wasp</name>
    <dbReference type="NCBI Taxonomy" id="7453"/>
    <lineage>
        <taxon>Eukaryota</taxon>
        <taxon>Metazoa</taxon>
        <taxon>Ecdysozoa</taxon>
        <taxon>Arthropoda</taxon>
        <taxon>Hexapoda</taxon>
        <taxon>Insecta</taxon>
        <taxon>Pterygota</taxon>
        <taxon>Neoptera</taxon>
        <taxon>Endopterygota</taxon>
        <taxon>Hymenoptera</taxon>
        <taxon>Apocrita</taxon>
        <taxon>Aculeata</taxon>
        <taxon>Vespoidea</taxon>
        <taxon>Vespidae</taxon>
        <taxon>Vespinae</taxon>
        <taxon>Vespula</taxon>
    </lineage>
</organism>
<reference evidence="1 2" key="1">
    <citation type="journal article" date="2024" name="Ann. Entomol. Soc. Am.">
        <title>Genomic analyses of the southern and eastern yellowjacket wasps (Hymenoptera: Vespidae) reveal evolutionary signatures of social life.</title>
        <authorList>
            <person name="Catto M.A."/>
            <person name="Caine P.B."/>
            <person name="Orr S.E."/>
            <person name="Hunt B.G."/>
            <person name="Goodisman M.A.D."/>
        </authorList>
    </citation>
    <scope>NUCLEOTIDE SEQUENCE [LARGE SCALE GENOMIC DNA]</scope>
    <source>
        <strain evidence="1">232</strain>
        <tissue evidence="1">Head and thorax</tissue>
    </source>
</reference>
<evidence type="ECO:0000313" key="2">
    <source>
        <dbReference type="Proteomes" id="UP001607303"/>
    </source>
</evidence>
<comment type="caution">
    <text evidence="1">The sequence shown here is derived from an EMBL/GenBank/DDBJ whole genome shotgun (WGS) entry which is preliminary data.</text>
</comment>
<sequence>MEKKNFSLAIVFSETIVSRASGPGSLERSCSALYAYISFVLIRRTVAEEQRKQKFPFKNSFSETIAPRATGPGSLERERRVLYAHIFFFLIVPTVTELYRFERNKAKKNFSLTIFFSETIAPRATRPGYLERAHRALYVHHLEQPDQGSWKGLVAPSMPTFLRPDRTDRSRIITV</sequence>
<accession>A0ABD2CJG3</accession>
<keyword evidence="2" id="KW-1185">Reference proteome</keyword>
<dbReference type="AlphaFoldDB" id="A0ABD2CJG3"/>
<dbReference type="Proteomes" id="UP001607303">
    <property type="component" value="Unassembled WGS sequence"/>
</dbReference>
<evidence type="ECO:0000313" key="1">
    <source>
        <dbReference type="EMBL" id="KAL2745239.1"/>
    </source>
</evidence>
<name>A0ABD2CJG3_VESMC</name>
<protein>
    <submittedName>
        <fullName evidence="1">Uncharacterized protein</fullName>
    </submittedName>
</protein>
<proteinExistence type="predicted"/>
<gene>
    <name evidence="1" type="ORF">V1477_006656</name>
</gene>
<dbReference type="EMBL" id="JAYRBN010000046">
    <property type="protein sequence ID" value="KAL2745239.1"/>
    <property type="molecule type" value="Genomic_DNA"/>
</dbReference>